<keyword evidence="4 17" id="KW-0109">Calcium transport</keyword>
<dbReference type="NCBIfam" id="TIGR01494">
    <property type="entry name" value="ATPase_P-type"/>
    <property type="match status" value="2"/>
</dbReference>
<dbReference type="InterPro" id="IPR004014">
    <property type="entry name" value="ATPase_P-typ_cation-transptr_N"/>
</dbReference>
<feature type="region of interest" description="Disordered" evidence="18">
    <location>
        <begin position="1"/>
        <end position="37"/>
    </location>
</feature>
<evidence type="ECO:0000256" key="18">
    <source>
        <dbReference type="SAM" id="MobiDB-lite"/>
    </source>
</evidence>
<feature type="transmembrane region" description="Helical" evidence="17">
    <location>
        <begin position="157"/>
        <end position="176"/>
    </location>
</feature>
<evidence type="ECO:0000256" key="5">
    <source>
        <dbReference type="ARBA" id="ARBA00022692"/>
    </source>
</evidence>
<evidence type="ECO:0000256" key="4">
    <source>
        <dbReference type="ARBA" id="ARBA00022568"/>
    </source>
</evidence>
<evidence type="ECO:0000256" key="8">
    <source>
        <dbReference type="ARBA" id="ARBA00022837"/>
    </source>
</evidence>
<feature type="compositionally biased region" description="Polar residues" evidence="18">
    <location>
        <begin position="501"/>
        <end position="513"/>
    </location>
</feature>
<dbReference type="NCBIfam" id="TIGR01517">
    <property type="entry name" value="ATPase-IIB_Ca"/>
    <property type="match status" value="1"/>
</dbReference>
<keyword evidence="7 17" id="KW-0547">Nucleotide-binding</keyword>
<keyword evidence="5 17" id="KW-0812">Transmembrane</keyword>
<dbReference type="InterPro" id="IPR044492">
    <property type="entry name" value="P_typ_ATPase_HD_dom"/>
</dbReference>
<feature type="transmembrane region" description="Helical" evidence="17">
    <location>
        <begin position="369"/>
        <end position="399"/>
    </location>
</feature>
<dbReference type="OrthoDB" id="3352408at2759"/>
<feature type="transmembrane region" description="Helical" evidence="17">
    <location>
        <begin position="1057"/>
        <end position="1082"/>
    </location>
</feature>
<comment type="function">
    <text evidence="17">Catalyzes the hydrolysis of ATP coupled with the transport of calcium.</text>
</comment>
<dbReference type="EMBL" id="HE616747">
    <property type="protein sequence ID" value="CCE93039.1"/>
    <property type="molecule type" value="Genomic_DNA"/>
</dbReference>
<feature type="transmembrane region" description="Helical" evidence="17">
    <location>
        <begin position="1088"/>
        <end position="1107"/>
    </location>
</feature>
<dbReference type="PANTHER" id="PTHR24093:SF369">
    <property type="entry name" value="CALCIUM-TRANSPORTING ATPASE"/>
    <property type="match status" value="1"/>
</dbReference>
<dbReference type="Gene3D" id="3.40.1110.10">
    <property type="entry name" value="Calcium-transporting ATPase, cytoplasmic domain N"/>
    <property type="match status" value="1"/>
</dbReference>
<keyword evidence="11" id="KW-1278">Translocase</keyword>
<comment type="function">
    <text evidence="16">This magnesium-dependent enzyme catalyzes the hydrolysis of ATP coupled with the transport of calcium. Transports the calcium to the vacuole and participates in the control of the cytosolic free calcium.</text>
</comment>
<gene>
    <name evidence="20" type="primary">TDEL0F02280</name>
    <name evidence="20" type="ORF">TDEL_0F02280</name>
</gene>
<sequence>MSGQQPGRNRGSNGANTEYQLYNRQDEGESGSFPASIESLSSLHQEKDLGNFAKVFKENPKNLCKFLQTDEKNGIQLEQQDYRETARFKKYGENRIRERPAKSFGTLVWEAFNDKTMLLLTAAAVVSFALGLYELWGQPPEYDPEGHKITKVDWIEGVAIMIAVVVVVLVGAVNDYQKELQFMKLNRKKEDRKIIVIRDGDEILISIFDLLVGDLINLQTGDVVPADCILVDGKCEADESSVTGESEAIKVAPLETVWKSYSGDQDEHDDEAPTCMLTSGSKLLSGLGKAVVTAVGENSIYGKTMMSLDGEPDPTPLQERLNELCDSISVYGCGAAMLLFVVLFIRFLVNIKHGGKYENLTPAQRGGKFMNIFITAVTIIVVAVPEGLPLAVTLALAFATTRMTKDGNLVRVLSACETMGSATAVCSDKTGTLTENVMTVVRGFLGDSHFNDERDESDECSKKVFLDKCSSELRKDLLANIALNSTAFENKSYNEDHGNQDEQTSTENPFSSNLNKVKSKAKSIHLDGLLHPGGEDNDDDETPHANEEPFIGSKTETALLGLARKSLGMKSVRELRQDPSSTFDIEKIVQVIPFESSRKWGAIVVKYQGSDHYRVFIKGAAEIVFSRCQYQRTSDDKAELITKEMKGDITDEIQSLASGALRAISLAHRDFRCKSWPPADLRDEEDKNIASEEKLFGKAFNPGRRGESDDRLDDEEKGFILDSIVGIQDPLRDGVKFSVEQCQRAGVTVRMVTGDNVVTAKAIAKNCHILSDSEQENSTSAMEGPKFRQLSKKERLRIVPKLRVLARSSPEDKKLLVKTLREMGEVVAATGDGTNDAPALKLADVGFSMGISGTEVAREASDIILMTDDFSAIVNAIKWGRCVSVSIKKFIQFQLTVNITAVILTFVSSVSSMEEKSVLTAVQLLWVNLIMDTLAALALATDKPDPLIMDRKPTGRSTPLISVSTWKMILSQSTLQLIITFFLTFKGRDLLFPGKDKLTGHEQQQLNACTFNTFVWLQFFTLLVSRKLDEGDGISKWRERISKSNLDFFQDLFRNGYFIAIMALIGGCQILIMFFGGTAFSIAYQTPAMWAIAILAGMLSIPMGVLVRICPDEWVLKIFPSKLLRKIKYVITLEFLRSSEKRTYEDEESLLERDGTPSSGSTSEYY</sequence>
<keyword evidence="8 17" id="KW-0106">Calcium</keyword>
<dbReference type="InterPro" id="IPR023299">
    <property type="entry name" value="ATPase_P-typ_cyto_dom_N"/>
</dbReference>
<feature type="compositionally biased region" description="Polar residues" evidence="18">
    <location>
        <begin position="1"/>
        <end position="23"/>
    </location>
</feature>
<evidence type="ECO:0000256" key="15">
    <source>
        <dbReference type="ARBA" id="ARBA00048694"/>
    </source>
</evidence>
<feature type="transmembrane region" description="Helical" evidence="17">
    <location>
        <begin position="895"/>
        <end position="912"/>
    </location>
</feature>
<dbReference type="SUPFAM" id="SSF81660">
    <property type="entry name" value="Metal cation-transporting ATPase, ATP-binding domain N"/>
    <property type="match status" value="1"/>
</dbReference>
<dbReference type="FunCoup" id="G8ZWP5">
    <property type="interactions" value="494"/>
</dbReference>
<dbReference type="Pfam" id="PF00690">
    <property type="entry name" value="Cation_ATPase_N"/>
    <property type="match status" value="1"/>
</dbReference>
<dbReference type="InterPro" id="IPR008250">
    <property type="entry name" value="ATPase_P-typ_transduc_dom_A_sf"/>
</dbReference>
<dbReference type="CDD" id="cd02081">
    <property type="entry name" value="P-type_ATPase_Ca_PMCA-like"/>
    <property type="match status" value="1"/>
</dbReference>
<keyword evidence="9 17" id="KW-0067">ATP-binding</keyword>
<feature type="region of interest" description="Disordered" evidence="18">
    <location>
        <begin position="1145"/>
        <end position="1166"/>
    </location>
</feature>
<dbReference type="PROSITE" id="PS00154">
    <property type="entry name" value="ATPASE_E1_E2"/>
    <property type="match status" value="1"/>
</dbReference>
<dbReference type="SMART" id="SM00831">
    <property type="entry name" value="Cation_ATPase_N"/>
    <property type="match status" value="1"/>
</dbReference>
<evidence type="ECO:0000256" key="14">
    <source>
        <dbReference type="ARBA" id="ARBA00023136"/>
    </source>
</evidence>
<dbReference type="GO" id="GO:0005388">
    <property type="term" value="F:P-type calcium transporter activity"/>
    <property type="evidence" value="ECO:0007669"/>
    <property type="project" value="UniProtKB-EC"/>
</dbReference>
<dbReference type="GO" id="GO:0046872">
    <property type="term" value="F:metal ion binding"/>
    <property type="evidence" value="ECO:0007669"/>
    <property type="project" value="UniProtKB-KW"/>
</dbReference>
<dbReference type="RefSeq" id="XP_003682250.1">
    <property type="nucleotide sequence ID" value="XM_003682202.1"/>
</dbReference>
<feature type="compositionally biased region" description="Basic and acidic residues" evidence="18">
    <location>
        <begin position="1145"/>
        <end position="1155"/>
    </location>
</feature>
<keyword evidence="10" id="KW-0460">Magnesium</keyword>
<dbReference type="eggNOG" id="KOG0204">
    <property type="taxonomic scope" value="Eukaryota"/>
</dbReference>
<evidence type="ECO:0000256" key="1">
    <source>
        <dbReference type="ARBA" id="ARBA00004128"/>
    </source>
</evidence>
<evidence type="ECO:0000256" key="3">
    <source>
        <dbReference type="ARBA" id="ARBA00022554"/>
    </source>
</evidence>
<evidence type="ECO:0000313" key="20">
    <source>
        <dbReference type="EMBL" id="CCE93039.1"/>
    </source>
</evidence>
<dbReference type="PANTHER" id="PTHR24093">
    <property type="entry name" value="CATION TRANSPORTING ATPASE"/>
    <property type="match status" value="1"/>
</dbReference>
<dbReference type="InterPro" id="IPR036412">
    <property type="entry name" value="HAD-like_sf"/>
</dbReference>
<feature type="region of interest" description="Disordered" evidence="18">
    <location>
        <begin position="491"/>
        <end position="513"/>
    </location>
</feature>
<evidence type="ECO:0000256" key="10">
    <source>
        <dbReference type="ARBA" id="ARBA00022842"/>
    </source>
</evidence>
<evidence type="ECO:0000256" key="6">
    <source>
        <dbReference type="ARBA" id="ARBA00022723"/>
    </source>
</evidence>
<dbReference type="SFLD" id="SFLDS00003">
    <property type="entry name" value="Haloacid_Dehalogenase"/>
    <property type="match status" value="1"/>
</dbReference>
<keyword evidence="14 17" id="KW-0472">Membrane</keyword>
<dbReference type="InterPro" id="IPR023214">
    <property type="entry name" value="HAD_sf"/>
</dbReference>
<dbReference type="EC" id="7.2.2.10" evidence="17"/>
<dbReference type="AlphaFoldDB" id="G8ZWP5"/>
<dbReference type="SUPFAM" id="SSF81653">
    <property type="entry name" value="Calcium ATPase, transduction domain A"/>
    <property type="match status" value="1"/>
</dbReference>
<dbReference type="KEGG" id="tdl:TDEL_0F02280"/>
<evidence type="ECO:0000256" key="12">
    <source>
        <dbReference type="ARBA" id="ARBA00022989"/>
    </source>
</evidence>
<dbReference type="GO" id="GO:0005524">
    <property type="term" value="F:ATP binding"/>
    <property type="evidence" value="ECO:0007669"/>
    <property type="project" value="UniProtKB-KW"/>
</dbReference>
<dbReference type="GO" id="GO:0016887">
    <property type="term" value="F:ATP hydrolysis activity"/>
    <property type="evidence" value="ECO:0007669"/>
    <property type="project" value="InterPro"/>
</dbReference>
<evidence type="ECO:0000256" key="2">
    <source>
        <dbReference type="ARBA" id="ARBA00022448"/>
    </source>
</evidence>
<dbReference type="InterPro" id="IPR023298">
    <property type="entry name" value="ATPase_P-typ_TM_dom_sf"/>
</dbReference>
<evidence type="ECO:0000256" key="11">
    <source>
        <dbReference type="ARBA" id="ARBA00022967"/>
    </source>
</evidence>
<protein>
    <recommendedName>
        <fullName evidence="17">Calcium-transporting ATPase</fullName>
        <ecNumber evidence="17">7.2.2.10</ecNumber>
    </recommendedName>
</protein>
<dbReference type="Proteomes" id="UP000005627">
    <property type="component" value="Chromosome 6"/>
</dbReference>
<keyword evidence="3" id="KW-0926">Vacuole</keyword>
<dbReference type="STRING" id="1076872.G8ZWP5"/>
<dbReference type="SFLD" id="SFLDF00027">
    <property type="entry name" value="p-type_atpase"/>
    <property type="match status" value="1"/>
</dbReference>
<keyword evidence="6" id="KW-0479">Metal-binding</keyword>
<keyword evidence="2 17" id="KW-0813">Transport</keyword>
<dbReference type="Gene3D" id="3.40.50.1000">
    <property type="entry name" value="HAD superfamily/HAD-like"/>
    <property type="match status" value="1"/>
</dbReference>
<feature type="region of interest" description="Disordered" evidence="18">
    <location>
        <begin position="527"/>
        <end position="551"/>
    </location>
</feature>
<comment type="catalytic activity">
    <reaction evidence="15 17">
        <text>Ca(2+)(in) + ATP + H2O = Ca(2+)(out) + ADP + phosphate + H(+)</text>
        <dbReference type="Rhea" id="RHEA:18105"/>
        <dbReference type="ChEBI" id="CHEBI:15377"/>
        <dbReference type="ChEBI" id="CHEBI:15378"/>
        <dbReference type="ChEBI" id="CHEBI:29108"/>
        <dbReference type="ChEBI" id="CHEBI:30616"/>
        <dbReference type="ChEBI" id="CHEBI:43474"/>
        <dbReference type="ChEBI" id="CHEBI:456216"/>
        <dbReference type="EC" id="7.2.2.10"/>
    </reaction>
</comment>
<dbReference type="Gene3D" id="2.70.150.10">
    <property type="entry name" value="Calcium-transporting ATPase, cytoplasmic transduction domain A"/>
    <property type="match status" value="1"/>
</dbReference>
<feature type="transmembrane region" description="Helical" evidence="17">
    <location>
        <begin position="960"/>
        <end position="985"/>
    </location>
</feature>
<evidence type="ECO:0000313" key="21">
    <source>
        <dbReference type="Proteomes" id="UP000005627"/>
    </source>
</evidence>
<dbReference type="InterPro" id="IPR006068">
    <property type="entry name" value="ATPase_P-typ_cation-transptr_C"/>
</dbReference>
<dbReference type="HOGENOM" id="CLU_002360_9_2_1"/>
<dbReference type="Pfam" id="PF13246">
    <property type="entry name" value="Cation_ATPase"/>
    <property type="match status" value="1"/>
</dbReference>
<feature type="transmembrane region" description="Helical" evidence="17">
    <location>
        <begin position="117"/>
        <end position="137"/>
    </location>
</feature>
<keyword evidence="13 17" id="KW-0406">Ion transport</keyword>
<dbReference type="GO" id="GO:0005886">
    <property type="term" value="C:plasma membrane"/>
    <property type="evidence" value="ECO:0007669"/>
    <property type="project" value="TreeGrafter"/>
</dbReference>
<dbReference type="InterPro" id="IPR001757">
    <property type="entry name" value="P_typ_ATPase"/>
</dbReference>
<evidence type="ECO:0000256" key="7">
    <source>
        <dbReference type="ARBA" id="ARBA00022741"/>
    </source>
</evidence>
<dbReference type="SFLD" id="SFLDG00002">
    <property type="entry name" value="C1.7:_P-type_atpase_like"/>
    <property type="match status" value="1"/>
</dbReference>
<accession>G8ZWP5</accession>
<reference evidence="20 21" key="1">
    <citation type="journal article" date="2011" name="Proc. Natl. Acad. Sci. U.S.A.">
        <title>Evolutionary erosion of yeast sex chromosomes by mating-type switching accidents.</title>
        <authorList>
            <person name="Gordon J.L."/>
            <person name="Armisen D."/>
            <person name="Proux-Wera E."/>
            <person name="Oheigeartaigh S.S."/>
            <person name="Byrne K.P."/>
            <person name="Wolfe K.H."/>
        </authorList>
    </citation>
    <scope>NUCLEOTIDE SEQUENCE [LARGE SCALE GENOMIC DNA]</scope>
    <source>
        <strain evidence="21">ATCC 10662 / CBS 1146 / NBRC 0425 / NCYC 2629 / NRRL Y-866</strain>
    </source>
</reference>
<evidence type="ECO:0000259" key="19">
    <source>
        <dbReference type="SMART" id="SM00831"/>
    </source>
</evidence>
<feature type="transmembrane region" description="Helical" evidence="17">
    <location>
        <begin position="328"/>
        <end position="349"/>
    </location>
</feature>
<evidence type="ECO:0000256" key="16">
    <source>
        <dbReference type="ARBA" id="ARBA00059328"/>
    </source>
</evidence>
<dbReference type="FunFam" id="3.40.50.1000:FF:000018">
    <property type="entry name" value="Calcium-transporting ATPase"/>
    <property type="match status" value="1"/>
</dbReference>
<dbReference type="GO" id="GO:0000329">
    <property type="term" value="C:fungal-type vacuole membrane"/>
    <property type="evidence" value="ECO:0007669"/>
    <property type="project" value="EnsemblFungi"/>
</dbReference>
<feature type="domain" description="Cation-transporting P-type ATPase N-terminal" evidence="19">
    <location>
        <begin position="54"/>
        <end position="132"/>
    </location>
</feature>
<dbReference type="InterPro" id="IPR059000">
    <property type="entry name" value="ATPase_P-type_domA"/>
</dbReference>
<dbReference type="InterPro" id="IPR006408">
    <property type="entry name" value="P-type_ATPase_IIB"/>
</dbReference>
<feature type="compositionally biased region" description="Polar residues" evidence="18">
    <location>
        <begin position="1156"/>
        <end position="1166"/>
    </location>
</feature>
<dbReference type="Pfam" id="PF00689">
    <property type="entry name" value="Cation_ATPase_C"/>
    <property type="match status" value="1"/>
</dbReference>
<organism evidence="20 21">
    <name type="scientific">Torulaspora delbrueckii</name>
    <name type="common">Yeast</name>
    <name type="synonym">Candida colliculosa</name>
    <dbReference type="NCBI Taxonomy" id="4950"/>
    <lineage>
        <taxon>Eukaryota</taxon>
        <taxon>Fungi</taxon>
        <taxon>Dikarya</taxon>
        <taxon>Ascomycota</taxon>
        <taxon>Saccharomycotina</taxon>
        <taxon>Saccharomycetes</taxon>
        <taxon>Saccharomycetales</taxon>
        <taxon>Saccharomycetaceae</taxon>
        <taxon>Torulaspora</taxon>
    </lineage>
</organism>
<comment type="similarity">
    <text evidence="17">Belongs to the cation transport ATPase (P-type) (TC 3.A.3) family.</text>
</comment>
<dbReference type="Pfam" id="PF00122">
    <property type="entry name" value="E1-E2_ATPase"/>
    <property type="match status" value="1"/>
</dbReference>
<evidence type="ECO:0000256" key="9">
    <source>
        <dbReference type="ARBA" id="ARBA00022840"/>
    </source>
</evidence>
<keyword evidence="12 17" id="KW-1133">Transmembrane helix</keyword>
<dbReference type="InParanoid" id="G8ZWP5"/>
<comment type="caution">
    <text evidence="17">Lacks conserved residue(s) required for the propagation of feature annotation.</text>
</comment>
<dbReference type="SUPFAM" id="SSF56784">
    <property type="entry name" value="HAD-like"/>
    <property type="match status" value="1"/>
</dbReference>
<dbReference type="PRINTS" id="PR00119">
    <property type="entry name" value="CATATPASE"/>
</dbReference>
<proteinExistence type="inferred from homology"/>
<evidence type="ECO:0000256" key="17">
    <source>
        <dbReference type="RuleBase" id="RU361146"/>
    </source>
</evidence>
<dbReference type="GO" id="GO:0006874">
    <property type="term" value="P:intracellular calcium ion homeostasis"/>
    <property type="evidence" value="ECO:0007669"/>
    <property type="project" value="EnsemblFungi"/>
</dbReference>
<comment type="subcellular location">
    <subcellularLocation>
        <location evidence="17">Membrane</location>
        <topology evidence="17">Multi-pass membrane protein</topology>
    </subcellularLocation>
    <subcellularLocation>
        <location evidence="1">Vacuole membrane</location>
        <topology evidence="1">Multi-pass membrane protein</topology>
    </subcellularLocation>
</comment>
<dbReference type="GeneID" id="11501499"/>
<dbReference type="FunFam" id="2.70.150.10:FF:000028">
    <property type="entry name" value="Calcium-transporting ATPase"/>
    <property type="match status" value="1"/>
</dbReference>
<feature type="transmembrane region" description="Helical" evidence="17">
    <location>
        <begin position="918"/>
        <end position="939"/>
    </location>
</feature>
<keyword evidence="21" id="KW-1185">Reference proteome</keyword>
<name>G8ZWP5_TORDE</name>
<dbReference type="InterPro" id="IPR018303">
    <property type="entry name" value="ATPase_P-typ_P_site"/>
</dbReference>
<evidence type="ECO:0000256" key="13">
    <source>
        <dbReference type="ARBA" id="ARBA00023065"/>
    </source>
</evidence>
<dbReference type="SUPFAM" id="SSF81665">
    <property type="entry name" value="Calcium ATPase, transmembrane domain M"/>
    <property type="match status" value="1"/>
</dbReference>
<dbReference type="Gene3D" id="1.20.1110.10">
    <property type="entry name" value="Calcium-transporting ATPase, transmembrane domain"/>
    <property type="match status" value="1"/>
</dbReference>